<evidence type="ECO:0000313" key="3">
    <source>
        <dbReference type="Proteomes" id="UP001589814"/>
    </source>
</evidence>
<keyword evidence="3" id="KW-1185">Reference proteome</keyword>
<dbReference type="PROSITE" id="PS51257">
    <property type="entry name" value="PROKAR_LIPOPROTEIN"/>
    <property type="match status" value="1"/>
</dbReference>
<keyword evidence="1" id="KW-0732">Signal</keyword>
<dbReference type="Proteomes" id="UP001589814">
    <property type="component" value="Unassembled WGS sequence"/>
</dbReference>
<gene>
    <name evidence="2" type="ORF">ACFFHW_13840</name>
</gene>
<evidence type="ECO:0000256" key="1">
    <source>
        <dbReference type="SAM" id="SignalP"/>
    </source>
</evidence>
<feature type="chain" id="PRO_5047459536" evidence="1">
    <location>
        <begin position="31"/>
        <end position="135"/>
    </location>
</feature>
<accession>A0ABV6G7V8</accession>
<dbReference type="PANTHER" id="PTHR38013">
    <property type="entry name" value="GLYCOPROTEIN/POLYSACCHARIDE METABOLISM"/>
    <property type="match status" value="1"/>
</dbReference>
<proteinExistence type="predicted"/>
<dbReference type="RefSeq" id="WP_019950951.1">
    <property type="nucleotide sequence ID" value="NZ_JBHLVX010000051.1"/>
</dbReference>
<sequence>MAAVIRTTAALLLAATLSGCSLFSGGPQFATLSGEAVVASDAAISPQSQLEVRLLDMTGGRRTIAQVTQRTHGRLPVPFTLRYERSSLEEGRRYALSAALEDNGETRFLTLEPLPVLSGEAPQGELRVPLAPVSP</sequence>
<evidence type="ECO:0000313" key="2">
    <source>
        <dbReference type="EMBL" id="MFC0269052.1"/>
    </source>
</evidence>
<name>A0ABV6G7V8_9GAMM</name>
<protein>
    <submittedName>
        <fullName evidence="2">YbaY family lipoprotein</fullName>
    </submittedName>
</protein>
<dbReference type="PANTHER" id="PTHR38013:SF1">
    <property type="entry name" value="GLYCOPROTEIN_POLYSACCHARIDE METABOLISM"/>
    <property type="match status" value="1"/>
</dbReference>
<dbReference type="InterPro" id="IPR039366">
    <property type="entry name" value="Pilotin"/>
</dbReference>
<dbReference type="EMBL" id="JBHLVX010000051">
    <property type="protein sequence ID" value="MFC0269052.1"/>
    <property type="molecule type" value="Genomic_DNA"/>
</dbReference>
<organism evidence="2 3">
    <name type="scientific">Kushneria aurantia</name>
    <dbReference type="NCBI Taxonomy" id="504092"/>
    <lineage>
        <taxon>Bacteria</taxon>
        <taxon>Pseudomonadati</taxon>
        <taxon>Pseudomonadota</taxon>
        <taxon>Gammaproteobacteria</taxon>
        <taxon>Oceanospirillales</taxon>
        <taxon>Halomonadaceae</taxon>
        <taxon>Kushneria</taxon>
    </lineage>
</organism>
<reference evidence="2 3" key="1">
    <citation type="submission" date="2024-09" db="EMBL/GenBank/DDBJ databases">
        <authorList>
            <person name="Sun Q."/>
            <person name="Mori K."/>
        </authorList>
    </citation>
    <scope>NUCLEOTIDE SEQUENCE [LARGE SCALE GENOMIC DNA]</scope>
    <source>
        <strain evidence="2 3">CCM 7415</strain>
    </source>
</reference>
<comment type="caution">
    <text evidence="2">The sequence shown here is derived from an EMBL/GenBank/DDBJ whole genome shotgun (WGS) entry which is preliminary data.</text>
</comment>
<keyword evidence="2" id="KW-0449">Lipoprotein</keyword>
<feature type="signal peptide" evidence="1">
    <location>
        <begin position="1"/>
        <end position="30"/>
    </location>
</feature>
<dbReference type="InterPro" id="IPR053196">
    <property type="entry name" value="Lipoprotein_YbaY-like"/>
</dbReference>
<dbReference type="Pfam" id="PF09619">
    <property type="entry name" value="YscW"/>
    <property type="match status" value="1"/>
</dbReference>